<comment type="caution">
    <text evidence="1">The sequence shown here is derived from an EMBL/GenBank/DDBJ whole genome shotgun (WGS) entry which is preliminary data.</text>
</comment>
<evidence type="ECO:0000313" key="1">
    <source>
        <dbReference type="EMBL" id="RLM87294.1"/>
    </source>
</evidence>
<gene>
    <name evidence="1" type="ORF">C2845_PM04G14720</name>
</gene>
<dbReference type="STRING" id="4540.A0A3L6QVK7"/>
<dbReference type="AlphaFoldDB" id="A0A3L6QVK7"/>
<reference evidence="2" key="1">
    <citation type="journal article" date="2019" name="Nat. Commun.">
        <title>The genome of broomcorn millet.</title>
        <authorList>
            <person name="Zou C."/>
            <person name="Miki D."/>
            <person name="Li D."/>
            <person name="Tang Q."/>
            <person name="Xiao L."/>
            <person name="Rajput S."/>
            <person name="Deng P."/>
            <person name="Jia W."/>
            <person name="Huang R."/>
            <person name="Zhang M."/>
            <person name="Sun Y."/>
            <person name="Hu J."/>
            <person name="Fu X."/>
            <person name="Schnable P.S."/>
            <person name="Li F."/>
            <person name="Zhang H."/>
            <person name="Feng B."/>
            <person name="Zhu X."/>
            <person name="Liu R."/>
            <person name="Schnable J.C."/>
            <person name="Zhu J.-K."/>
            <person name="Zhang H."/>
        </authorList>
    </citation>
    <scope>NUCLEOTIDE SEQUENCE [LARGE SCALE GENOMIC DNA]</scope>
</reference>
<dbReference type="Proteomes" id="UP000275267">
    <property type="component" value="Unassembled WGS sequence"/>
</dbReference>
<proteinExistence type="predicted"/>
<name>A0A3L6QVK7_PANMI</name>
<sequence>MDPAIPYYSTACASSISVPPVMPPMASMGSAGLHMNGAMFGNPMANASSMSFFHQMGMEAEGTSSFIATPEIRPS</sequence>
<accession>A0A3L6QVK7</accession>
<dbReference type="EMBL" id="PQIB02000011">
    <property type="protein sequence ID" value="RLM87294.1"/>
    <property type="molecule type" value="Genomic_DNA"/>
</dbReference>
<organism evidence="1 2">
    <name type="scientific">Panicum miliaceum</name>
    <name type="common">Proso millet</name>
    <name type="synonym">Broomcorn millet</name>
    <dbReference type="NCBI Taxonomy" id="4540"/>
    <lineage>
        <taxon>Eukaryota</taxon>
        <taxon>Viridiplantae</taxon>
        <taxon>Streptophyta</taxon>
        <taxon>Embryophyta</taxon>
        <taxon>Tracheophyta</taxon>
        <taxon>Spermatophyta</taxon>
        <taxon>Magnoliopsida</taxon>
        <taxon>Liliopsida</taxon>
        <taxon>Poales</taxon>
        <taxon>Poaceae</taxon>
        <taxon>PACMAD clade</taxon>
        <taxon>Panicoideae</taxon>
        <taxon>Panicodae</taxon>
        <taxon>Paniceae</taxon>
        <taxon>Panicinae</taxon>
        <taxon>Panicum</taxon>
        <taxon>Panicum sect. Panicum</taxon>
    </lineage>
</organism>
<evidence type="ECO:0000313" key="2">
    <source>
        <dbReference type="Proteomes" id="UP000275267"/>
    </source>
</evidence>
<protein>
    <submittedName>
        <fullName evidence="1">Protein CUP-SHAPED COTYLEDON 1-like</fullName>
    </submittedName>
</protein>
<keyword evidence="2" id="KW-1185">Reference proteome</keyword>